<dbReference type="Pfam" id="PF02910">
    <property type="entry name" value="Succ_DH_flav_C"/>
    <property type="match status" value="1"/>
</dbReference>
<dbReference type="EC" id="1.4.3.16" evidence="4"/>
<evidence type="ECO:0000259" key="10">
    <source>
        <dbReference type="Pfam" id="PF00890"/>
    </source>
</evidence>
<dbReference type="Gene3D" id="1.20.58.100">
    <property type="entry name" value="Fumarate reductase/succinate dehydrogenase flavoprotein-like, C-terminal domain"/>
    <property type="match status" value="1"/>
</dbReference>
<dbReference type="PANTHER" id="PTHR42716">
    <property type="entry name" value="L-ASPARTATE OXIDASE"/>
    <property type="match status" value="1"/>
</dbReference>
<dbReference type="NCBIfam" id="TIGR00551">
    <property type="entry name" value="nadB"/>
    <property type="match status" value="1"/>
</dbReference>
<dbReference type="SUPFAM" id="SSF56425">
    <property type="entry name" value="Succinate dehydrogenase/fumarate reductase flavoprotein, catalytic domain"/>
    <property type="match status" value="1"/>
</dbReference>
<dbReference type="InterPro" id="IPR003953">
    <property type="entry name" value="FAD-dep_OxRdtase_2_FAD-bd"/>
</dbReference>
<feature type="region of interest" description="Disordered" evidence="9">
    <location>
        <begin position="426"/>
        <end position="461"/>
    </location>
</feature>
<evidence type="ECO:0000256" key="2">
    <source>
        <dbReference type="ARBA" id="ARBA00004950"/>
    </source>
</evidence>
<dbReference type="Gene3D" id="3.90.700.10">
    <property type="entry name" value="Succinate dehydrogenase/fumarate reductase flavoprotein, catalytic domain"/>
    <property type="match status" value="1"/>
</dbReference>
<dbReference type="SUPFAM" id="SSF51905">
    <property type="entry name" value="FAD/NAD(P)-binding domain"/>
    <property type="match status" value="1"/>
</dbReference>
<evidence type="ECO:0000256" key="7">
    <source>
        <dbReference type="ARBA" id="ARBA00022827"/>
    </source>
</evidence>
<proteinExistence type="inferred from homology"/>
<evidence type="ECO:0000256" key="4">
    <source>
        <dbReference type="ARBA" id="ARBA00012173"/>
    </source>
</evidence>
<protein>
    <recommendedName>
        <fullName evidence="4">L-aspartate oxidase</fullName>
        <ecNumber evidence="4">1.4.3.16</ecNumber>
    </recommendedName>
</protein>
<accession>A0A6J7RXI1</accession>
<dbReference type="InterPro" id="IPR027477">
    <property type="entry name" value="Succ_DH/fumarate_Rdtase_cat_sf"/>
</dbReference>
<name>A0A6J7RXI1_9ZZZZ</name>
<keyword evidence="5" id="KW-0285">Flavoprotein</keyword>
<dbReference type="InterPro" id="IPR005288">
    <property type="entry name" value="NadB"/>
</dbReference>
<organism evidence="12">
    <name type="scientific">freshwater metagenome</name>
    <dbReference type="NCBI Taxonomy" id="449393"/>
    <lineage>
        <taxon>unclassified sequences</taxon>
        <taxon>metagenomes</taxon>
        <taxon>ecological metagenomes</taxon>
    </lineage>
</organism>
<comment type="cofactor">
    <cofactor evidence="1">
        <name>FAD</name>
        <dbReference type="ChEBI" id="CHEBI:57692"/>
    </cofactor>
</comment>
<dbReference type="InterPro" id="IPR037099">
    <property type="entry name" value="Fum_R/Succ_DH_flav-like_C_sf"/>
</dbReference>
<evidence type="ECO:0000256" key="3">
    <source>
        <dbReference type="ARBA" id="ARBA00008562"/>
    </source>
</evidence>
<evidence type="ECO:0000256" key="9">
    <source>
        <dbReference type="SAM" id="MobiDB-lite"/>
    </source>
</evidence>
<dbReference type="GO" id="GO:0008734">
    <property type="term" value="F:L-aspartate oxidase activity"/>
    <property type="evidence" value="ECO:0007669"/>
    <property type="project" value="UniProtKB-EC"/>
</dbReference>
<feature type="domain" description="FAD-dependent oxidoreductase 2 FAD-binding" evidence="10">
    <location>
        <begin position="7"/>
        <end position="372"/>
    </location>
</feature>
<evidence type="ECO:0000256" key="5">
    <source>
        <dbReference type="ARBA" id="ARBA00022630"/>
    </source>
</evidence>
<sequence>MTPAPLDLLVLGSGVAGLSAAVRAAGTHGLRTGVITKGGLDLATTRWAQGGVAAALSGNVEEIDLHLADTLAAGAGLCDFDAVRVLVDEGPRRVEELIALGAEFDRDERGNLELAREGGHSVARVVHAGGAATGAEIERALVAAVRRTAAVLHEHTFALDLMIEDGCCVGVQAIDPNGQVTQVRARNVLLATGGAGQLFAITTNPSVATGDGVAMALRAGVAIADLEFFQFHPTALYHPGIPRPLLSEALRGHGALLRDSAGERFVDEMLPRDVVSRAILAEMLEQHTDHVWLDATGLDHFAERFPTIYSDLVASGLDPMTDWLPVAPAAHHQCGGIVTDLFGATSMPGLWAAGETACSGVHGANRLASNSLLEGMVFGPRAIESIASGAFGPSATGAMRSVLGFAESDDPTLSILGVALPLPQTSTAEETSPADVTGTPVTNPHAASSSVTPQSLKRGLQQAMSTDAGVQRSAETLHRATLVIAQVMADLAPMDPQEVAVAEVQNLAQIAQTLVAAALARTESRGTHSRLDYPGLDPAQAHRLVVGS</sequence>
<dbReference type="UniPathway" id="UPA00253">
    <property type="reaction ID" value="UER00326"/>
</dbReference>
<keyword evidence="6" id="KW-0662">Pyridine nucleotide biosynthesis</keyword>
<comment type="similarity">
    <text evidence="3">Belongs to the FAD-dependent oxidoreductase 2 family. NadB subfamily.</text>
</comment>
<evidence type="ECO:0000259" key="11">
    <source>
        <dbReference type="Pfam" id="PF02910"/>
    </source>
</evidence>
<dbReference type="SUPFAM" id="SSF46977">
    <property type="entry name" value="Succinate dehydrogenase/fumarate reductase flavoprotein C-terminal domain"/>
    <property type="match status" value="1"/>
</dbReference>
<dbReference type="InterPro" id="IPR036188">
    <property type="entry name" value="FAD/NAD-bd_sf"/>
</dbReference>
<keyword evidence="8" id="KW-0560">Oxidoreductase</keyword>
<gene>
    <name evidence="12" type="ORF">UFOPK4173_00834</name>
</gene>
<evidence type="ECO:0000256" key="1">
    <source>
        <dbReference type="ARBA" id="ARBA00001974"/>
    </source>
</evidence>
<reference evidence="12" key="1">
    <citation type="submission" date="2020-05" db="EMBL/GenBank/DDBJ databases">
        <authorList>
            <person name="Chiriac C."/>
            <person name="Salcher M."/>
            <person name="Ghai R."/>
            <person name="Kavagutti S V."/>
        </authorList>
    </citation>
    <scope>NUCLEOTIDE SEQUENCE</scope>
</reference>
<dbReference type="GO" id="GO:0034628">
    <property type="term" value="P:'de novo' NAD+ biosynthetic process from L-aspartate"/>
    <property type="evidence" value="ECO:0007669"/>
    <property type="project" value="TreeGrafter"/>
</dbReference>
<keyword evidence="7" id="KW-0274">FAD</keyword>
<dbReference type="EMBL" id="CAFBPW010000079">
    <property type="protein sequence ID" value="CAB5033000.1"/>
    <property type="molecule type" value="Genomic_DNA"/>
</dbReference>
<evidence type="ECO:0000256" key="8">
    <source>
        <dbReference type="ARBA" id="ARBA00023002"/>
    </source>
</evidence>
<evidence type="ECO:0000256" key="6">
    <source>
        <dbReference type="ARBA" id="ARBA00022642"/>
    </source>
</evidence>
<dbReference type="InterPro" id="IPR015939">
    <property type="entry name" value="Fum_Rdtase/Succ_DH_flav-like_C"/>
</dbReference>
<dbReference type="Pfam" id="PF00890">
    <property type="entry name" value="FAD_binding_2"/>
    <property type="match status" value="1"/>
</dbReference>
<dbReference type="PRINTS" id="PR00368">
    <property type="entry name" value="FADPNR"/>
</dbReference>
<feature type="domain" description="Fumarate reductase/succinate dehydrogenase flavoprotein-like C-terminal" evidence="11">
    <location>
        <begin position="458"/>
        <end position="535"/>
    </location>
</feature>
<evidence type="ECO:0000313" key="12">
    <source>
        <dbReference type="EMBL" id="CAB5033000.1"/>
    </source>
</evidence>
<dbReference type="PANTHER" id="PTHR42716:SF2">
    <property type="entry name" value="L-ASPARTATE OXIDASE, CHLOROPLASTIC"/>
    <property type="match status" value="1"/>
</dbReference>
<dbReference type="AlphaFoldDB" id="A0A6J7RXI1"/>
<dbReference type="Gene3D" id="3.50.50.60">
    <property type="entry name" value="FAD/NAD(P)-binding domain"/>
    <property type="match status" value="1"/>
</dbReference>
<comment type="pathway">
    <text evidence="2">Cofactor biosynthesis; NAD(+) biosynthesis; iminoaspartate from L-aspartate (oxidase route): step 1/1.</text>
</comment>
<feature type="compositionally biased region" description="Polar residues" evidence="9">
    <location>
        <begin position="439"/>
        <end position="455"/>
    </location>
</feature>